<feature type="transmembrane region" description="Helical" evidence="22">
    <location>
        <begin position="15"/>
        <end position="35"/>
    </location>
</feature>
<keyword evidence="5" id="KW-0677">Repeat</keyword>
<evidence type="ECO:0000256" key="1">
    <source>
        <dbReference type="ARBA" id="ARBA00004448"/>
    </source>
</evidence>
<evidence type="ECO:0000256" key="6">
    <source>
        <dbReference type="ARBA" id="ARBA00022792"/>
    </source>
</evidence>
<dbReference type="EMBL" id="LR899011">
    <property type="protein sequence ID" value="CAD7084164.1"/>
    <property type="molecule type" value="Genomic_DNA"/>
</dbReference>
<evidence type="ECO:0000313" key="23">
    <source>
        <dbReference type="EMBL" id="CAD7084164.1"/>
    </source>
</evidence>
<evidence type="ECO:0000256" key="11">
    <source>
        <dbReference type="ARBA" id="ARBA00039747"/>
    </source>
</evidence>
<feature type="repeat" description="Solcar" evidence="20">
    <location>
        <begin position="246"/>
        <end position="339"/>
    </location>
</feature>
<evidence type="ECO:0000256" key="4">
    <source>
        <dbReference type="ARBA" id="ARBA00022692"/>
    </source>
</evidence>
<evidence type="ECO:0000256" key="5">
    <source>
        <dbReference type="ARBA" id="ARBA00022737"/>
    </source>
</evidence>
<comment type="function">
    <text evidence="13">Transports dicarboxylates across the inner membranes of mitochondria by a counter-exchange mechanism. Can transport 2-oxoadipate (2-oxohexanedioate), 2-oxoglutarate, adipate (hexanedioate), glutarate, and to a lesser extent, pimelate (heptanedioate), 2-oxopimelate (2-oxoheptanedioate), 2-aminoadipate (2-aminohexanedioate), oxaloacetate, and citrate. Plays a central role in catabolism of lysine, hydroxylysine, and tryptophan, by transporting common metabolite intermediates (such as 2-oxoadipate) into the mitochondria, where it is converted into acetyl-CoA and can enter the citric acid (TCA) cycle.</text>
</comment>
<comment type="catalytic activity">
    <reaction evidence="19">
        <text>hexanedioate(in) + 2-oxoglutarate(out) = hexanedioate(out) + 2-oxoglutarate(in)</text>
        <dbReference type="Rhea" id="RHEA:71743"/>
        <dbReference type="ChEBI" id="CHEBI:16810"/>
        <dbReference type="ChEBI" id="CHEBI:17128"/>
    </reaction>
</comment>
<keyword evidence="3 21" id="KW-0813">Transport</keyword>
<dbReference type="GO" id="GO:0005743">
    <property type="term" value="C:mitochondrial inner membrane"/>
    <property type="evidence" value="ECO:0007669"/>
    <property type="project" value="UniProtKB-SubCell"/>
</dbReference>
<dbReference type="SUPFAM" id="SSF103506">
    <property type="entry name" value="Mitochondrial carrier"/>
    <property type="match status" value="1"/>
</dbReference>
<evidence type="ECO:0000256" key="9">
    <source>
        <dbReference type="ARBA" id="ARBA00023136"/>
    </source>
</evidence>
<comment type="similarity">
    <text evidence="2 21">Belongs to the mitochondrial carrier (TC 2.A.29) family.</text>
</comment>
<reference evidence="23 24" key="1">
    <citation type="submission" date="2020-11" db="EMBL/GenBank/DDBJ databases">
        <authorList>
            <person name="Wallbank WR R."/>
            <person name="Pardo Diaz C."/>
            <person name="Kozak K."/>
            <person name="Martin S."/>
            <person name="Jiggins C."/>
            <person name="Moest M."/>
            <person name="Warren A I."/>
            <person name="Generalovic N T."/>
            <person name="Byers J.R.P. K."/>
            <person name="Montejo-Kovacevich G."/>
            <person name="Yen C E."/>
        </authorList>
    </citation>
    <scope>NUCLEOTIDE SEQUENCE [LARGE SCALE GENOMIC DNA]</scope>
</reference>
<evidence type="ECO:0000256" key="8">
    <source>
        <dbReference type="ARBA" id="ARBA00023128"/>
    </source>
</evidence>
<evidence type="ECO:0000256" key="3">
    <source>
        <dbReference type="ARBA" id="ARBA00022448"/>
    </source>
</evidence>
<comment type="catalytic activity">
    <reaction evidence="16">
        <text>L-2-aminoadipate(in) + 2-oxoglutarate(out) = L-2-aminoadipate(out) + 2-oxoglutarate(in)</text>
        <dbReference type="Rhea" id="RHEA:71747"/>
        <dbReference type="ChEBI" id="CHEBI:16810"/>
        <dbReference type="ChEBI" id="CHEBI:58672"/>
    </reaction>
</comment>
<dbReference type="PANTHER" id="PTHR46356:SF1">
    <property type="entry name" value="MITOCHONDRIAL 2-OXODICARBOXYLATE CARRIER"/>
    <property type="match status" value="1"/>
</dbReference>
<dbReference type="InterPro" id="IPR023395">
    <property type="entry name" value="MCP_dom_sf"/>
</dbReference>
<comment type="catalytic activity">
    <reaction evidence="15">
        <text>citrate(in) + 2-oxoglutarate(out) = citrate(out) + 2-oxoglutarate(in)</text>
        <dbReference type="Rhea" id="RHEA:71763"/>
        <dbReference type="ChEBI" id="CHEBI:16810"/>
        <dbReference type="ChEBI" id="CHEBI:16947"/>
    </reaction>
</comment>
<dbReference type="Gene3D" id="1.50.40.10">
    <property type="entry name" value="Mitochondrial carrier domain"/>
    <property type="match status" value="2"/>
</dbReference>
<dbReference type="Proteomes" id="UP000594454">
    <property type="component" value="Chromosome 3"/>
</dbReference>
<dbReference type="InterPro" id="IPR018108">
    <property type="entry name" value="MCP_transmembrane"/>
</dbReference>
<dbReference type="InParanoid" id="A0A7R8UNN5"/>
<comment type="catalytic activity">
    <reaction evidence="17">
        <text>2-oxoheptanedioate(in) + 2-oxoglutarate(out) = 2-oxoheptanedioate(out) + 2-oxoglutarate(in)</text>
        <dbReference type="Rhea" id="RHEA:71755"/>
        <dbReference type="ChEBI" id="CHEBI:16810"/>
        <dbReference type="ChEBI" id="CHEBI:72701"/>
    </reaction>
</comment>
<evidence type="ECO:0000256" key="18">
    <source>
        <dbReference type="ARBA" id="ARBA00048920"/>
    </source>
</evidence>
<name>A0A7R8UNN5_HERIL</name>
<evidence type="ECO:0000256" key="20">
    <source>
        <dbReference type="PROSITE-ProRule" id="PRU00282"/>
    </source>
</evidence>
<organism evidence="23 24">
    <name type="scientific">Hermetia illucens</name>
    <name type="common">Black soldier fly</name>
    <dbReference type="NCBI Taxonomy" id="343691"/>
    <lineage>
        <taxon>Eukaryota</taxon>
        <taxon>Metazoa</taxon>
        <taxon>Ecdysozoa</taxon>
        <taxon>Arthropoda</taxon>
        <taxon>Hexapoda</taxon>
        <taxon>Insecta</taxon>
        <taxon>Pterygota</taxon>
        <taxon>Neoptera</taxon>
        <taxon>Endopterygota</taxon>
        <taxon>Diptera</taxon>
        <taxon>Brachycera</taxon>
        <taxon>Stratiomyomorpha</taxon>
        <taxon>Stratiomyidae</taxon>
        <taxon>Hermetiinae</taxon>
        <taxon>Hermetia</taxon>
    </lineage>
</organism>
<gene>
    <name evidence="23" type="ORF">HERILL_LOCUS7075</name>
</gene>
<evidence type="ECO:0000256" key="7">
    <source>
        <dbReference type="ARBA" id="ARBA00022989"/>
    </source>
</evidence>
<dbReference type="PANTHER" id="PTHR46356">
    <property type="entry name" value="MITOCHONDRIAL 2-OXODICARBOXYLATE CARRIER"/>
    <property type="match status" value="1"/>
</dbReference>
<keyword evidence="7 22" id="KW-1133">Transmembrane helix</keyword>
<dbReference type="InterPro" id="IPR051752">
    <property type="entry name" value="Mito_2-oxodicarb_carrier"/>
</dbReference>
<evidence type="ECO:0000256" key="10">
    <source>
        <dbReference type="ARBA" id="ARBA00036018"/>
    </source>
</evidence>
<evidence type="ECO:0000256" key="17">
    <source>
        <dbReference type="ARBA" id="ARBA00048581"/>
    </source>
</evidence>
<keyword evidence="9 20" id="KW-0472">Membrane</keyword>
<keyword evidence="4 20" id="KW-0812">Transmembrane</keyword>
<proteinExistence type="inferred from homology"/>
<evidence type="ECO:0000256" key="14">
    <source>
        <dbReference type="ARBA" id="ARBA00047537"/>
    </source>
</evidence>
<dbReference type="Pfam" id="PF00153">
    <property type="entry name" value="Mito_carr"/>
    <property type="match status" value="3"/>
</dbReference>
<evidence type="ECO:0000256" key="16">
    <source>
        <dbReference type="ARBA" id="ARBA00048303"/>
    </source>
</evidence>
<keyword evidence="8" id="KW-0496">Mitochondrion</keyword>
<comment type="subcellular location">
    <subcellularLocation>
        <location evidence="1">Mitochondrion inner membrane</location>
        <topology evidence="1">Multi-pass membrane protein</topology>
    </subcellularLocation>
</comment>
<evidence type="ECO:0000313" key="24">
    <source>
        <dbReference type="Proteomes" id="UP000594454"/>
    </source>
</evidence>
<dbReference type="PROSITE" id="PS50920">
    <property type="entry name" value="SOLCAR"/>
    <property type="match status" value="3"/>
</dbReference>
<comment type="catalytic activity">
    <reaction evidence="18">
        <text>glutarate(in) + 2-oxoglutarate(out) = glutarate(out) + 2-oxoglutarate(in)</text>
        <dbReference type="Rhea" id="RHEA:71751"/>
        <dbReference type="ChEBI" id="CHEBI:16810"/>
        <dbReference type="ChEBI" id="CHEBI:30921"/>
    </reaction>
</comment>
<keyword evidence="6" id="KW-0999">Mitochondrion inner membrane</keyword>
<comment type="catalytic activity">
    <reaction evidence="10">
        <text>2-oxoadipate(in) + 2-oxoglutarate(out) = 2-oxoadipate(out) + 2-oxoglutarate(in)</text>
        <dbReference type="Rhea" id="RHEA:71739"/>
        <dbReference type="ChEBI" id="CHEBI:16810"/>
        <dbReference type="ChEBI" id="CHEBI:57499"/>
    </reaction>
</comment>
<evidence type="ECO:0000256" key="19">
    <source>
        <dbReference type="ARBA" id="ARBA00048998"/>
    </source>
</evidence>
<evidence type="ECO:0000256" key="22">
    <source>
        <dbReference type="SAM" id="Phobius"/>
    </source>
</evidence>
<keyword evidence="24" id="KW-1185">Reference proteome</keyword>
<dbReference type="AlphaFoldDB" id="A0A7R8UNN5"/>
<evidence type="ECO:0000256" key="12">
    <source>
        <dbReference type="ARBA" id="ARBA00041874"/>
    </source>
</evidence>
<evidence type="ECO:0000256" key="15">
    <source>
        <dbReference type="ARBA" id="ARBA00048003"/>
    </source>
</evidence>
<feature type="transmembrane region" description="Helical" evidence="22">
    <location>
        <begin position="133"/>
        <end position="152"/>
    </location>
</feature>
<evidence type="ECO:0000256" key="13">
    <source>
        <dbReference type="ARBA" id="ARBA00046087"/>
    </source>
</evidence>
<feature type="repeat" description="Solcar" evidence="20">
    <location>
        <begin position="12"/>
        <end position="95"/>
    </location>
</feature>
<accession>A0A7R8UNN5</accession>
<dbReference type="OrthoDB" id="434783at2759"/>
<comment type="catalytic activity">
    <reaction evidence="14">
        <text>heptanedioate(in) + 2-oxoglutarate(out) = heptanedioate(out) + 2-oxoglutarate(in)</text>
        <dbReference type="Rhea" id="RHEA:71759"/>
        <dbReference type="ChEBI" id="CHEBI:16810"/>
        <dbReference type="ChEBI" id="CHEBI:36165"/>
    </reaction>
</comment>
<feature type="repeat" description="Solcar" evidence="20">
    <location>
        <begin position="150"/>
        <end position="237"/>
    </location>
</feature>
<evidence type="ECO:0000256" key="2">
    <source>
        <dbReference type="ARBA" id="ARBA00006375"/>
    </source>
</evidence>
<protein>
    <recommendedName>
        <fullName evidence="11">Mitochondrial 2-oxodicarboxylate carrier</fullName>
    </recommendedName>
    <alternativeName>
        <fullName evidence="12">Solute carrier family 25 member 21</fullName>
    </alternativeName>
</protein>
<sequence>MENSLNCYSGWTEDLVLIAASGQAGVLELAIVHPFDTVRTRMKWRPNNPSAVRCLFQIFKNEGFLAYWKGFLPLLMTTTPRKTLRFFSYEKYKDYLFYHDFWETAPYLVSSHLIKDIILPFDLFKILVKNVKFLYFYFSQAFMVCIIFYTPIQIYMTSGFMAGATEAVVVNPFEVVKITQQLNFEVVHKSPSAWCIVRNTLRKEGVRGFFKGVDALATKYSVFNMIYFGFYHGIYDLMPEEKSEGIEFIAEATTAFAASALSTALIYPVAVARVKIQGPQPEDAYGRRIVKYRRLFQTLRTIGREEGYRVYFKGMGGRILRTGCSGVLLMVIFEHSFRFLKEKIKTTVNCLDQGKS</sequence>
<evidence type="ECO:0000256" key="21">
    <source>
        <dbReference type="RuleBase" id="RU000488"/>
    </source>
</evidence>